<keyword evidence="9" id="KW-1185">Reference proteome</keyword>
<evidence type="ECO:0000313" key="8">
    <source>
        <dbReference type="EMBL" id="AAZ12123.1"/>
    </source>
</evidence>
<dbReference type="GO" id="GO:0005737">
    <property type="term" value="C:cytoplasm"/>
    <property type="evidence" value="ECO:0006056"/>
    <property type="project" value="Others"/>
</dbReference>
<dbReference type="Gene3D" id="3.40.50.300">
    <property type="entry name" value="P-loop containing nucleotide triphosphate hydrolases"/>
    <property type="match status" value="2"/>
</dbReference>
<reference evidence="8" key="4">
    <citation type="submission" date="2005-04" db="EMBL/GenBank/DDBJ databases">
        <title>Sequencing, closure, and annotation of Trypanosoma brucei chromosomes 2 through 8.</title>
        <authorList>
            <person name="Ghedin E."/>
            <person name="Blandin G."/>
            <person name="Bartholomeu D."/>
            <person name="Caler E."/>
            <person name="Haas B."/>
            <person name="Hannick L."/>
            <person name="Shallom J."/>
            <person name="Hou L."/>
            <person name="Djikeng A."/>
            <person name="Feldblyum T."/>
            <person name="Hostetler J."/>
            <person name="Johnson J."/>
            <person name="Jones K."/>
            <person name="Koo H.L."/>
            <person name="Larkin C."/>
            <person name="Pai G."/>
            <person name="Peterson J."/>
            <person name="Khalak H.G."/>
            <person name="Salzberg S."/>
            <person name="Simpson A.J."/>
            <person name="Tallon L."/>
            <person name="Van Aken S."/>
            <person name="Wanless D."/>
            <person name="White O."/>
            <person name="Wortman J."/>
            <person name="Fraser C.M."/>
            <person name="El-Sayed N.M.A."/>
        </authorList>
    </citation>
    <scope>NUCLEOTIDE SEQUENCE</scope>
    <source>
        <strain evidence="8">927/4 GUTat10.1</strain>
    </source>
</reference>
<dbReference type="PANTHER" id="PTHR45709:SF3">
    <property type="entry name" value="GUANINE NUCLEOTIDE-BINDING PROTEIN-LIKE 1"/>
    <property type="match status" value="1"/>
</dbReference>
<organism evidence="7 9">
    <name type="scientific">Trypanosoma brucei brucei (strain 927/4 GUTat10.1)</name>
    <dbReference type="NCBI Taxonomy" id="185431"/>
    <lineage>
        <taxon>Eukaryota</taxon>
        <taxon>Discoba</taxon>
        <taxon>Euglenozoa</taxon>
        <taxon>Kinetoplastea</taxon>
        <taxon>Metakinetoplastina</taxon>
        <taxon>Trypanosomatida</taxon>
        <taxon>Trypanosomatidae</taxon>
        <taxon>Trypanosoma</taxon>
    </lineage>
</organism>
<keyword evidence="2" id="KW-0342">GTP-binding</keyword>
<dbReference type="InterPro" id="IPR006073">
    <property type="entry name" value="GTP-bd"/>
</dbReference>
<accession>Q57TZ6</accession>
<evidence type="ECO:0000256" key="2">
    <source>
        <dbReference type="ARBA" id="ARBA00023134"/>
    </source>
</evidence>
<dbReference type="SUPFAM" id="SSF52540">
    <property type="entry name" value="P-loop containing nucleoside triphosphate hydrolases"/>
    <property type="match status" value="1"/>
</dbReference>
<dbReference type="InParanoid" id="Q57TZ6"/>
<dbReference type="OMA" id="EVWQQLW"/>
<dbReference type="KEGG" id="tbr:Tb927.7.580"/>
<accession>D6XJX6</accession>
<feature type="compositionally biased region" description="Basic and acidic residues" evidence="5">
    <location>
        <begin position="57"/>
        <end position="70"/>
    </location>
</feature>
<dbReference type="eggNOG" id="KOG1424">
    <property type="taxonomic scope" value="Eukaryota"/>
</dbReference>
<protein>
    <recommendedName>
        <fullName evidence="4">Guanine nucleotide-binding protein-like 1</fullName>
    </recommendedName>
</protein>
<evidence type="ECO:0000256" key="1">
    <source>
        <dbReference type="ARBA" id="ARBA00022741"/>
    </source>
</evidence>
<dbReference type="Proteomes" id="UP000008524">
    <property type="component" value="Chromosome 7"/>
</dbReference>
<reference evidence="8 9" key="2">
    <citation type="journal article" date="2005" name="Science">
        <title>The genome of the African trypanosome Trypanosoma brucei.</title>
        <authorList>
            <person name="Berriman M."/>
            <person name="Ghedin E."/>
            <person name="Hertz-Fowler C."/>
            <person name="Blandin G."/>
            <person name="Renauld H."/>
            <person name="Bartholomeu D.C."/>
            <person name="Lennard N.J."/>
            <person name="Caler E."/>
            <person name="Hamlin N.E."/>
            <person name="Haas B."/>
            <person name="Bohme U."/>
            <person name="Hannick L."/>
            <person name="Aslett M.A."/>
            <person name="Shallom J."/>
            <person name="Marcello L."/>
            <person name="Hou L."/>
            <person name="Wickstead B."/>
            <person name="Alsmark U.C."/>
            <person name="Arrowsmith C."/>
            <person name="Atkin R.J."/>
            <person name="Barron A.J."/>
            <person name="Bringaud F."/>
            <person name="Brooks K."/>
            <person name="Carrington M."/>
            <person name="Cherevach I."/>
            <person name="Chillingworth T.J."/>
            <person name="Churcher C."/>
            <person name="Clark L.N."/>
            <person name="Corton C.H."/>
            <person name="Cronin A."/>
            <person name="Davies R.M."/>
            <person name="Doggett J."/>
            <person name="Djikeng A."/>
            <person name="Feldblyum T."/>
            <person name="Field M.C."/>
            <person name="Fraser A."/>
            <person name="Goodhead I."/>
            <person name="Hance Z."/>
            <person name="Harper D."/>
            <person name="Harris B.R."/>
            <person name="Hauser H."/>
            <person name="Hostetler J."/>
            <person name="Ivens A."/>
            <person name="Jagels K."/>
            <person name="Johnson D."/>
            <person name="Johnson J."/>
            <person name="Jones K."/>
            <person name="Kerhornou A.X."/>
            <person name="Koo H."/>
            <person name="Larke N."/>
            <person name="Landfear S."/>
            <person name="Larkin C."/>
            <person name="Leech V."/>
            <person name="Line A."/>
            <person name="Lord A."/>
            <person name="Macleod A."/>
            <person name="Mooney P.J."/>
            <person name="Moule S."/>
            <person name="Martin D.M."/>
            <person name="Morgan G.W."/>
            <person name="Mungall K."/>
            <person name="Norbertczak H."/>
            <person name="Ormond D."/>
            <person name="Pai G."/>
            <person name="Peacock C.S."/>
            <person name="Peterson J."/>
            <person name="Quail M.A."/>
            <person name="Rabbinowitsch E."/>
            <person name="Rajandream M.A."/>
            <person name="Reitter C."/>
            <person name="Salzberg S.L."/>
            <person name="Sanders M."/>
            <person name="Schobel S."/>
            <person name="Sharp S."/>
            <person name="Simmonds M."/>
            <person name="Simpson A.J."/>
            <person name="Tallon L."/>
            <person name="Turner C.M."/>
            <person name="Tait A."/>
            <person name="Tivey A.R."/>
            <person name="Van Aken S."/>
            <person name="Walker D."/>
            <person name="Wanless D."/>
            <person name="Wang S."/>
            <person name="White B."/>
            <person name="White O."/>
            <person name="Whitehead S."/>
            <person name="Woodward J."/>
            <person name="Wortman J."/>
            <person name="Adams M.D."/>
            <person name="Embley T.M."/>
            <person name="Gull K."/>
            <person name="Ullu E."/>
            <person name="Barry J.D."/>
            <person name="Fairlamb A.H."/>
            <person name="Opperdoes F."/>
            <person name="Barrell B.G."/>
            <person name="Donelson J.E."/>
            <person name="Hall N."/>
            <person name="Fraser C.M."/>
            <person name="Melville S.E."/>
            <person name="El-Sayed N.M."/>
        </authorList>
    </citation>
    <scope>NUCLEOTIDE SEQUENCE [LARGE SCALE GENOMIC DNA]</scope>
    <source>
        <strain evidence="8 9">927/4 GUTat10.1</strain>
    </source>
</reference>
<dbReference type="OrthoDB" id="61815at2759"/>
<dbReference type="GO" id="GO:0005525">
    <property type="term" value="F:GTP binding"/>
    <property type="evidence" value="ECO:0007669"/>
    <property type="project" value="UniProtKB-KW"/>
</dbReference>
<dbReference type="InterPro" id="IPR027417">
    <property type="entry name" value="P-loop_NTPase"/>
</dbReference>
<name>Q57TZ6_TRYB2</name>
<dbReference type="EMBL" id="CP000070">
    <property type="protein sequence ID" value="AAZ12123.1"/>
    <property type="molecule type" value="Genomic_DNA"/>
</dbReference>
<proteinExistence type="predicted"/>
<feature type="domain" description="G" evidence="6">
    <location>
        <begin position="477"/>
        <end position="535"/>
    </location>
</feature>
<evidence type="ECO:0000313" key="9">
    <source>
        <dbReference type="Proteomes" id="UP000008524"/>
    </source>
</evidence>
<dbReference type="AlphaFoldDB" id="Q57TZ6"/>
<dbReference type="PANTHER" id="PTHR45709">
    <property type="entry name" value="LARGE SUBUNIT GTPASE 1 HOMOLOG-RELATED"/>
    <property type="match status" value="1"/>
</dbReference>
<dbReference type="InterPro" id="IPR043358">
    <property type="entry name" value="GNL1-like"/>
</dbReference>
<evidence type="ECO:0000256" key="5">
    <source>
        <dbReference type="SAM" id="MobiDB-lite"/>
    </source>
</evidence>
<evidence type="ECO:0000256" key="3">
    <source>
        <dbReference type="ARBA" id="ARBA00037770"/>
    </source>
</evidence>
<evidence type="ECO:0000313" key="7">
    <source>
        <dbReference type="EMBL" id="AAX70922.1"/>
    </source>
</evidence>
<dbReference type="EMBL" id="AC159458">
    <property type="protein sequence ID" value="AAX70922.1"/>
    <property type="molecule type" value="Genomic_DNA"/>
</dbReference>
<dbReference type="PaxDb" id="5691-AAZ12123"/>
<dbReference type="GeneID" id="3658265"/>
<feature type="compositionally biased region" description="Basic and acidic residues" evidence="5">
    <location>
        <begin position="12"/>
        <end position="39"/>
    </location>
</feature>
<dbReference type="RefSeq" id="XP_845682.1">
    <property type="nucleotide sequence ID" value="XM_840589.1"/>
</dbReference>
<evidence type="ECO:0000256" key="4">
    <source>
        <dbReference type="ARBA" id="ARBA00039902"/>
    </source>
</evidence>
<dbReference type="STRING" id="185431.Q57TZ6"/>
<dbReference type="GO" id="GO:0003924">
    <property type="term" value="F:GTPase activity"/>
    <property type="evidence" value="ECO:0000318"/>
    <property type="project" value="GO_Central"/>
</dbReference>
<evidence type="ECO:0000259" key="6">
    <source>
        <dbReference type="Pfam" id="PF01926"/>
    </source>
</evidence>
<comment type="function">
    <text evidence="3">Possible regulatory or functional link with the histocompatibility cluster.</text>
</comment>
<feature type="region of interest" description="Disordered" evidence="5">
    <location>
        <begin position="1"/>
        <end position="70"/>
    </location>
</feature>
<dbReference type="VEuPathDB" id="TriTrypDB:Tb927.7.580"/>
<sequence length="682" mass="76909">MAPFSGKQKKKQLQEKRQRKKEQQNTESESKKRDEHGATEECNTQKYRQEGSSGAEHNSDSQHEKEEYKYGADRVGIRSVFLKETAEEVAERKKLSYERLANRHFMGPEGIPFGTWFNMPGPTKAAIIPLSVEIPTRGWSVDRVPMSKPNASDSMSDCNNSSNTDDVVDEVGDVLRDGPHVDAREQARFKEYVRALDNYSLPGEMQKLQVSSYERNIDVWRQLWRTVELSDVVIIVTDARYPVVHLPLSLLHYIVRECRKACVVVLNKADLVPPQTLNKWSEFLQSYFLTMGVVAASDEEATDTGIVREIPLVPFTALPSEETAIGTDTACDAMKRRKKKNRRNKLYEQLRTGKLQVCTDDSSDDGEEDDGDDLEKEISRLVPAAVAKGIVKGGDDESYAETDNFRGMRKAERELQRDRRDHKELQIVSNMISSLLQQCRDIGLSRRSAGSGNTSVTVHKCDRERGNEEDEEDEYIRIGFVGHPNVGKSSLLNCIRGTKVVSVSSTAGHTKHLQTIPIPSENVVLIDSPGLAFPVFGLPRPLQAVFGTHQIAQTRDPQSGVAYLATHLHLERLYGLSRSDYYDDDDDDEKSSRRHGPCGAPNVWSPYELCESYARKKGYFVKRGKGTLDVHRGAIELLQEAYEGRLVLFLSPPELSWLQSSEFNNEVRPYLLLRVMPLASSV</sequence>
<keyword evidence="1" id="KW-0547">Nucleotide-binding</keyword>
<feature type="compositionally biased region" description="Polar residues" evidence="5">
    <location>
        <begin position="41"/>
        <end position="56"/>
    </location>
</feature>
<reference evidence="8" key="1">
    <citation type="journal article" date="2005" name="Science">
        <title>Comparative genomics of trypanosomatid parasitic protozoa.</title>
        <authorList>
            <person name="El-Sayed N.M."/>
            <person name="Myler P.J."/>
            <person name="Blandin G."/>
            <person name="Berriman M."/>
            <person name="Crabtree J."/>
            <person name="Aggarwal G."/>
            <person name="Caler E."/>
            <person name="Renauld H."/>
            <person name="Worthey E.A."/>
            <person name="Hertz-Fowler C."/>
            <person name="Ghedin E."/>
            <person name="Peacock C."/>
            <person name="Bartholomeu D.C."/>
            <person name="Haas B.J."/>
            <person name="Tran A.N."/>
            <person name="Wortman J.R."/>
            <person name="Alsmark U.C."/>
            <person name="Angiuoli S."/>
            <person name="Anupama A."/>
            <person name="Badger J."/>
            <person name="Bringaud F."/>
            <person name="Cadag E."/>
            <person name="Carlton J.M."/>
            <person name="Cerqueira G.C."/>
            <person name="Creasy T."/>
            <person name="Delcher A.L."/>
            <person name="Djikeng A."/>
            <person name="Embley T.M."/>
            <person name="Hauser C."/>
            <person name="Ivens A.C."/>
            <person name="Kummerfeld S.K."/>
            <person name="Pereira-Leal J.B."/>
            <person name="Nilsson D."/>
            <person name="Peterson J."/>
            <person name="Salzberg S.L."/>
            <person name="Shallom J."/>
            <person name="Silva J.C."/>
            <person name="Sundaram J."/>
            <person name="Westenberger S."/>
            <person name="White O."/>
            <person name="Melville S.E."/>
            <person name="Donelson J.E."/>
            <person name="Andersson B."/>
            <person name="Stuart K.D."/>
            <person name="Hall N."/>
        </authorList>
    </citation>
    <scope>NUCLEOTIDE SEQUENCE</scope>
    <source>
        <strain evidence="8">927/4 GUTat10.1</strain>
    </source>
</reference>
<gene>
    <name evidence="8" type="primary">Tb07.8P12.880</name>
    <name evidence="7" type="ORF">Tb927.7.580</name>
</gene>
<dbReference type="Pfam" id="PF01926">
    <property type="entry name" value="MMR_HSR1"/>
    <property type="match status" value="1"/>
</dbReference>
<reference evidence="7" key="3">
    <citation type="submission" date="2005-04" db="EMBL/GenBank/DDBJ databases">
        <title>.</title>
        <authorList>
            <person name="Ghedin E."/>
            <person name="Blandin G."/>
            <person name="Bartholomeu D."/>
            <person name="Caler E."/>
            <person name="Haas B."/>
            <person name="Hannick L."/>
            <person name="Shallom J."/>
            <person name="Hou L."/>
            <person name="Djikeng A."/>
            <person name="Feldblyum T."/>
            <person name="Hostetler J."/>
            <person name="Johnson J."/>
            <person name="Jones K."/>
            <person name="Koo H.L."/>
            <person name="Larkin C."/>
            <person name="Pai G."/>
            <person name="Peterson J."/>
            <person name="Khalak H.G."/>
            <person name="Salzberg S."/>
            <person name="Simpson A.J."/>
            <person name="Tallon L."/>
            <person name="Van Aken S."/>
            <person name="Wanless D."/>
            <person name="White O."/>
            <person name="Wortman J."/>
            <person name="Fraser C.M."/>
            <person name="El-Sayed N.M.A."/>
        </authorList>
    </citation>
    <scope>NUCLEOTIDE SEQUENCE</scope>
    <source>
        <strain evidence="7">GUTat10.1</strain>
    </source>
</reference>